<protein>
    <recommendedName>
        <fullName evidence="1">YcgL domain-containing protein NM686_001165</fullName>
    </recommendedName>
</protein>
<evidence type="ECO:0000259" key="2">
    <source>
        <dbReference type="PROSITE" id="PS51648"/>
    </source>
</evidence>
<reference evidence="3" key="1">
    <citation type="submission" date="2022-11" db="EMBL/GenBank/DDBJ databases">
        <title>Methylomonas rapida sp. nov., Carotenoid-Producing Obligate Methanotrophs with High Growth Characteristics and Biotechnological Potential.</title>
        <authorList>
            <person name="Tikhonova E.N."/>
            <person name="Suleimanov R.Z."/>
            <person name="Miroshnikov K."/>
            <person name="Oshkin I.Y."/>
            <person name="Belova S.E."/>
            <person name="Danilova O.V."/>
            <person name="Ashikhmin A."/>
            <person name="Konopkin A."/>
            <person name="But S.Y."/>
            <person name="Khmelenina V.N."/>
            <person name="Kuznetsov N."/>
            <person name="Pimenov N.V."/>
            <person name="Dedysh S.N."/>
        </authorList>
    </citation>
    <scope>NUCLEOTIDE SEQUENCE</scope>
    <source>
        <strain evidence="3">MP1</strain>
    </source>
</reference>
<dbReference type="HAMAP" id="MF_01866">
    <property type="entry name" value="UPF0745"/>
    <property type="match status" value="1"/>
</dbReference>
<evidence type="ECO:0000313" key="3">
    <source>
        <dbReference type="EMBL" id="WAR45147.1"/>
    </source>
</evidence>
<evidence type="ECO:0000313" key="4">
    <source>
        <dbReference type="Proteomes" id="UP001162780"/>
    </source>
</evidence>
<gene>
    <name evidence="3" type="ORF">NM686_001165</name>
</gene>
<dbReference type="EMBL" id="CP113517">
    <property type="protein sequence ID" value="WAR45147.1"/>
    <property type="molecule type" value="Genomic_DNA"/>
</dbReference>
<dbReference type="RefSeq" id="WP_255190116.1">
    <property type="nucleotide sequence ID" value="NZ_CP113517.1"/>
</dbReference>
<dbReference type="Pfam" id="PF05166">
    <property type="entry name" value="YcgL"/>
    <property type="match status" value="1"/>
</dbReference>
<dbReference type="Proteomes" id="UP001162780">
    <property type="component" value="Chromosome"/>
</dbReference>
<proteinExistence type="inferred from homology"/>
<evidence type="ECO:0000256" key="1">
    <source>
        <dbReference type="HAMAP-Rule" id="MF_01866"/>
    </source>
</evidence>
<keyword evidence="4" id="KW-1185">Reference proteome</keyword>
<dbReference type="InterPro" id="IPR027354">
    <property type="entry name" value="YcgL_dom"/>
</dbReference>
<organism evidence="3 4">
    <name type="scientific">Methylomonas rapida</name>
    <dbReference type="NCBI Taxonomy" id="2963939"/>
    <lineage>
        <taxon>Bacteria</taxon>
        <taxon>Pseudomonadati</taxon>
        <taxon>Pseudomonadota</taxon>
        <taxon>Gammaproteobacteria</taxon>
        <taxon>Methylococcales</taxon>
        <taxon>Methylococcaceae</taxon>
        <taxon>Methylomonas</taxon>
    </lineage>
</organism>
<dbReference type="PROSITE" id="PS51648">
    <property type="entry name" value="YCGL"/>
    <property type="match status" value="1"/>
</dbReference>
<feature type="domain" description="YcgL" evidence="2">
    <location>
        <begin position="1"/>
        <end position="88"/>
    </location>
</feature>
<accession>A0ABY7GKX8</accession>
<name>A0ABY7GKX8_9GAMM</name>
<dbReference type="Gene3D" id="3.10.510.20">
    <property type="entry name" value="YcgL domain"/>
    <property type="match status" value="1"/>
</dbReference>
<dbReference type="PANTHER" id="PTHR38109:SF1">
    <property type="entry name" value="PROTEIN YCGL"/>
    <property type="match status" value="1"/>
</dbReference>
<sequence>MQCFIYKSLKKDELYLYLERKDDFSVVPEELFKSFGRLQFVMELKLTPERKLAREDVNRVIAGLERKGFFVQMPPVLTPMPLRIANNQLH</sequence>
<dbReference type="PANTHER" id="PTHR38109">
    <property type="entry name" value="PROTEIN YCGL"/>
    <property type="match status" value="1"/>
</dbReference>
<dbReference type="InterPro" id="IPR038068">
    <property type="entry name" value="YcgL-like_sf"/>
</dbReference>
<dbReference type="SUPFAM" id="SSF160191">
    <property type="entry name" value="YcgL-like"/>
    <property type="match status" value="1"/>
</dbReference>